<dbReference type="Proteomes" id="UP001055879">
    <property type="component" value="Linkage Group LG04"/>
</dbReference>
<evidence type="ECO:0000313" key="1">
    <source>
        <dbReference type="EMBL" id="KAI3733662.1"/>
    </source>
</evidence>
<evidence type="ECO:0000313" key="2">
    <source>
        <dbReference type="Proteomes" id="UP001055879"/>
    </source>
</evidence>
<keyword evidence="2" id="KW-1185">Reference proteome</keyword>
<reference evidence="1 2" key="2">
    <citation type="journal article" date="2022" name="Mol. Ecol. Resour.">
        <title>The genomes of chicory, endive, great burdock and yacon provide insights into Asteraceae paleo-polyploidization history and plant inulin production.</title>
        <authorList>
            <person name="Fan W."/>
            <person name="Wang S."/>
            <person name="Wang H."/>
            <person name="Wang A."/>
            <person name="Jiang F."/>
            <person name="Liu H."/>
            <person name="Zhao H."/>
            <person name="Xu D."/>
            <person name="Zhang Y."/>
        </authorList>
    </citation>
    <scope>NUCLEOTIDE SEQUENCE [LARGE SCALE GENOMIC DNA]</scope>
    <source>
        <strain evidence="2">cv. Niubang</strain>
    </source>
</reference>
<organism evidence="1 2">
    <name type="scientific">Arctium lappa</name>
    <name type="common">Greater burdock</name>
    <name type="synonym">Lappa major</name>
    <dbReference type="NCBI Taxonomy" id="4217"/>
    <lineage>
        <taxon>Eukaryota</taxon>
        <taxon>Viridiplantae</taxon>
        <taxon>Streptophyta</taxon>
        <taxon>Embryophyta</taxon>
        <taxon>Tracheophyta</taxon>
        <taxon>Spermatophyta</taxon>
        <taxon>Magnoliopsida</taxon>
        <taxon>eudicotyledons</taxon>
        <taxon>Gunneridae</taxon>
        <taxon>Pentapetalae</taxon>
        <taxon>asterids</taxon>
        <taxon>campanulids</taxon>
        <taxon>Asterales</taxon>
        <taxon>Asteraceae</taxon>
        <taxon>Carduoideae</taxon>
        <taxon>Cardueae</taxon>
        <taxon>Arctiinae</taxon>
        <taxon>Arctium</taxon>
    </lineage>
</organism>
<proteinExistence type="predicted"/>
<protein>
    <submittedName>
        <fullName evidence="1">Uncharacterized protein</fullName>
    </submittedName>
</protein>
<sequence>MEEAKHSTQSRAEKGCSDFGYSDKPQPKYGFDYTLDEFVSALESVNDELGVNKVSLVVQVLRHLAPDISYRSLVALGIASVQGLVVASFQKDDATRMLFFCRRPENNVHMNINIPPTPT</sequence>
<name>A0ACB9CHP4_ARCLA</name>
<reference evidence="2" key="1">
    <citation type="journal article" date="2022" name="Mol. Ecol. Resour.">
        <title>The genomes of chicory, endive, great burdock and yacon provide insights into Asteraceae palaeo-polyploidization history and plant inulin production.</title>
        <authorList>
            <person name="Fan W."/>
            <person name="Wang S."/>
            <person name="Wang H."/>
            <person name="Wang A."/>
            <person name="Jiang F."/>
            <person name="Liu H."/>
            <person name="Zhao H."/>
            <person name="Xu D."/>
            <person name="Zhang Y."/>
        </authorList>
    </citation>
    <scope>NUCLEOTIDE SEQUENCE [LARGE SCALE GENOMIC DNA]</scope>
    <source>
        <strain evidence="2">cv. Niubang</strain>
    </source>
</reference>
<accession>A0ACB9CHP4</accession>
<dbReference type="EMBL" id="CM042050">
    <property type="protein sequence ID" value="KAI3733662.1"/>
    <property type="molecule type" value="Genomic_DNA"/>
</dbReference>
<comment type="caution">
    <text evidence="1">The sequence shown here is derived from an EMBL/GenBank/DDBJ whole genome shotgun (WGS) entry which is preliminary data.</text>
</comment>
<gene>
    <name evidence="1" type="ORF">L6452_13111</name>
</gene>